<dbReference type="FunFam" id="1.10.238.10:FF:000003">
    <property type="entry name" value="Calmodulin A"/>
    <property type="match status" value="1"/>
</dbReference>
<name>A0AAV2EGI2_9ROSI</name>
<sequence>MAFLDFYYLITPQEGIVSTSQSSSLISLFYDIILCKLIFDRVRSFPKLLSRFSFFIQSQLRLGAGVEAVVLPEGEEKKEEAELEKKQSPAPLVISREDVEVVMGKLGFFCDPEGQQLKQSMGADQLLELFDEKEPSLEEVKEAFEVFDVNRDGFIDEMELQRVMFQLGLKEGVELESCKKMIGAFDVNGDGRIDFCEFVKFMDHSFC</sequence>
<evidence type="ECO:0000259" key="4">
    <source>
        <dbReference type="PROSITE" id="PS50222"/>
    </source>
</evidence>
<keyword evidence="2" id="KW-0677">Repeat</keyword>
<keyword evidence="1" id="KW-0479">Metal-binding</keyword>
<evidence type="ECO:0000313" key="5">
    <source>
        <dbReference type="EMBL" id="CAL1385081.1"/>
    </source>
</evidence>
<dbReference type="InterPro" id="IPR039647">
    <property type="entry name" value="EF_hand_pair_protein_CML-like"/>
</dbReference>
<protein>
    <recommendedName>
        <fullName evidence="4">EF-hand domain-containing protein</fullName>
    </recommendedName>
</protein>
<dbReference type="PROSITE" id="PS00018">
    <property type="entry name" value="EF_HAND_1"/>
    <property type="match status" value="2"/>
</dbReference>
<feature type="domain" description="EF-hand" evidence="4">
    <location>
        <begin position="135"/>
        <end position="170"/>
    </location>
</feature>
<dbReference type="AlphaFoldDB" id="A0AAV2EGI2"/>
<proteinExistence type="predicted"/>
<evidence type="ECO:0000256" key="3">
    <source>
        <dbReference type="ARBA" id="ARBA00022837"/>
    </source>
</evidence>
<dbReference type="Proteomes" id="UP001497516">
    <property type="component" value="Chromosome 4"/>
</dbReference>
<accession>A0AAV2EGI2</accession>
<dbReference type="SUPFAM" id="SSF47473">
    <property type="entry name" value="EF-hand"/>
    <property type="match status" value="1"/>
</dbReference>
<gene>
    <name evidence="5" type="ORF">LTRI10_LOCUS26243</name>
</gene>
<evidence type="ECO:0000256" key="1">
    <source>
        <dbReference type="ARBA" id="ARBA00022723"/>
    </source>
</evidence>
<keyword evidence="3" id="KW-0106">Calcium</keyword>
<dbReference type="CDD" id="cd00051">
    <property type="entry name" value="EFh"/>
    <property type="match status" value="1"/>
</dbReference>
<dbReference type="EMBL" id="OZ034817">
    <property type="protein sequence ID" value="CAL1385081.1"/>
    <property type="molecule type" value="Genomic_DNA"/>
</dbReference>
<dbReference type="PROSITE" id="PS50222">
    <property type="entry name" value="EF_HAND_2"/>
    <property type="match status" value="2"/>
</dbReference>
<dbReference type="Gene3D" id="1.10.238.10">
    <property type="entry name" value="EF-hand"/>
    <property type="match status" value="1"/>
</dbReference>
<reference evidence="5 6" key="1">
    <citation type="submission" date="2024-04" db="EMBL/GenBank/DDBJ databases">
        <authorList>
            <person name="Fracassetti M."/>
        </authorList>
    </citation>
    <scope>NUCLEOTIDE SEQUENCE [LARGE SCALE GENOMIC DNA]</scope>
</reference>
<evidence type="ECO:0000313" key="6">
    <source>
        <dbReference type="Proteomes" id="UP001497516"/>
    </source>
</evidence>
<dbReference type="InterPro" id="IPR011992">
    <property type="entry name" value="EF-hand-dom_pair"/>
</dbReference>
<feature type="domain" description="EF-hand" evidence="4">
    <location>
        <begin position="173"/>
        <end position="207"/>
    </location>
</feature>
<evidence type="ECO:0000256" key="2">
    <source>
        <dbReference type="ARBA" id="ARBA00022737"/>
    </source>
</evidence>
<dbReference type="PANTHER" id="PTHR10891">
    <property type="entry name" value="EF-HAND CALCIUM-BINDING DOMAIN CONTAINING PROTEIN"/>
    <property type="match status" value="1"/>
</dbReference>
<keyword evidence="6" id="KW-1185">Reference proteome</keyword>
<dbReference type="GO" id="GO:0005509">
    <property type="term" value="F:calcium ion binding"/>
    <property type="evidence" value="ECO:0007669"/>
    <property type="project" value="InterPro"/>
</dbReference>
<dbReference type="SMART" id="SM00054">
    <property type="entry name" value="EFh"/>
    <property type="match status" value="2"/>
</dbReference>
<dbReference type="Pfam" id="PF13499">
    <property type="entry name" value="EF-hand_7"/>
    <property type="match status" value="1"/>
</dbReference>
<dbReference type="InterPro" id="IPR002048">
    <property type="entry name" value="EF_hand_dom"/>
</dbReference>
<dbReference type="InterPro" id="IPR018247">
    <property type="entry name" value="EF_Hand_1_Ca_BS"/>
</dbReference>
<organism evidence="5 6">
    <name type="scientific">Linum trigynum</name>
    <dbReference type="NCBI Taxonomy" id="586398"/>
    <lineage>
        <taxon>Eukaryota</taxon>
        <taxon>Viridiplantae</taxon>
        <taxon>Streptophyta</taxon>
        <taxon>Embryophyta</taxon>
        <taxon>Tracheophyta</taxon>
        <taxon>Spermatophyta</taxon>
        <taxon>Magnoliopsida</taxon>
        <taxon>eudicotyledons</taxon>
        <taxon>Gunneridae</taxon>
        <taxon>Pentapetalae</taxon>
        <taxon>rosids</taxon>
        <taxon>fabids</taxon>
        <taxon>Malpighiales</taxon>
        <taxon>Linaceae</taxon>
        <taxon>Linum</taxon>
    </lineage>
</organism>